<dbReference type="EMBL" id="LRGB01015384">
    <property type="protein sequence ID" value="KZR98904.1"/>
    <property type="molecule type" value="Genomic_DNA"/>
</dbReference>
<dbReference type="Proteomes" id="UP000076858">
    <property type="component" value="Unassembled WGS sequence"/>
</dbReference>
<feature type="compositionally biased region" description="Low complexity" evidence="1">
    <location>
        <begin position="87"/>
        <end position="98"/>
    </location>
</feature>
<evidence type="ECO:0000313" key="2">
    <source>
        <dbReference type="EMBL" id="KZR98904.1"/>
    </source>
</evidence>
<feature type="non-terminal residue" evidence="2">
    <location>
        <position position="1"/>
    </location>
</feature>
<gene>
    <name evidence="2" type="ORF">APZ42_005462</name>
</gene>
<comment type="caution">
    <text evidence="2">The sequence shown here is derived from an EMBL/GenBank/DDBJ whole genome shotgun (WGS) entry which is preliminary data.</text>
</comment>
<reference evidence="2 3" key="1">
    <citation type="submission" date="2016-03" db="EMBL/GenBank/DDBJ databases">
        <title>EvidentialGene: Evidence-directed Construction of Genes on Genomes.</title>
        <authorList>
            <person name="Gilbert D.G."/>
            <person name="Choi J.-H."/>
            <person name="Mockaitis K."/>
            <person name="Colbourne J."/>
            <person name="Pfrender M."/>
        </authorList>
    </citation>
    <scope>NUCLEOTIDE SEQUENCE [LARGE SCALE GENOMIC DNA]</scope>
    <source>
        <strain evidence="2 3">Xinb3</strain>
        <tissue evidence="2">Complete organism</tissue>
    </source>
</reference>
<sequence length="105" mass="12201">VLTSKHDGSFDKSLADEKSITVATKIKHRFSHISLLFRIWWQKKERKFCPRQISSSPQKFLQGLMGAASPSFLLHASAYKHNEKNNTKTQQTWRTQKQLTRETAK</sequence>
<name>A0A162D522_9CRUS</name>
<evidence type="ECO:0000256" key="1">
    <source>
        <dbReference type="SAM" id="MobiDB-lite"/>
    </source>
</evidence>
<accession>A0A162D522</accession>
<feature type="region of interest" description="Disordered" evidence="1">
    <location>
        <begin position="83"/>
        <end position="105"/>
    </location>
</feature>
<keyword evidence="3" id="KW-1185">Reference proteome</keyword>
<evidence type="ECO:0000313" key="3">
    <source>
        <dbReference type="Proteomes" id="UP000076858"/>
    </source>
</evidence>
<proteinExistence type="predicted"/>
<protein>
    <submittedName>
        <fullName evidence="2">Uncharacterized protein</fullName>
    </submittedName>
</protein>
<dbReference type="AlphaFoldDB" id="A0A162D522"/>
<organism evidence="2 3">
    <name type="scientific">Daphnia magna</name>
    <dbReference type="NCBI Taxonomy" id="35525"/>
    <lineage>
        <taxon>Eukaryota</taxon>
        <taxon>Metazoa</taxon>
        <taxon>Ecdysozoa</taxon>
        <taxon>Arthropoda</taxon>
        <taxon>Crustacea</taxon>
        <taxon>Branchiopoda</taxon>
        <taxon>Diplostraca</taxon>
        <taxon>Cladocera</taxon>
        <taxon>Anomopoda</taxon>
        <taxon>Daphniidae</taxon>
        <taxon>Daphnia</taxon>
    </lineage>
</organism>